<evidence type="ECO:0000313" key="2">
    <source>
        <dbReference type="Proteomes" id="UP001189792"/>
    </source>
</evidence>
<dbReference type="Gene3D" id="1.10.238.160">
    <property type="match status" value="1"/>
</dbReference>
<organism evidence="1 2">
    <name type="scientific">Ralstonia flatus</name>
    <dbReference type="NCBI Taxonomy" id="3058601"/>
    <lineage>
        <taxon>Bacteria</taxon>
        <taxon>Pseudomonadati</taxon>
        <taxon>Pseudomonadota</taxon>
        <taxon>Betaproteobacteria</taxon>
        <taxon>Burkholderiales</taxon>
        <taxon>Burkholderiaceae</taxon>
        <taxon>Ralstonia</taxon>
    </lineage>
</organism>
<gene>
    <name evidence="1" type="ORF">R77564_04007</name>
</gene>
<evidence type="ECO:0000313" key="1">
    <source>
        <dbReference type="EMBL" id="CAJ0896576.1"/>
    </source>
</evidence>
<proteinExistence type="predicted"/>
<reference evidence="1 2" key="1">
    <citation type="submission" date="2023-07" db="EMBL/GenBank/DDBJ databases">
        <authorList>
            <person name="Peeters C."/>
        </authorList>
    </citation>
    <scope>NUCLEOTIDE SEQUENCE [LARGE SCALE GENOMIC DNA]</scope>
    <source>
        <strain evidence="1 2">LMG 32965</strain>
    </source>
</reference>
<keyword evidence="2" id="KW-1185">Reference proteome</keyword>
<comment type="caution">
    <text evidence="1">The sequence shown here is derived from an EMBL/GenBank/DDBJ whole genome shotgun (WGS) entry which is preliminary data.</text>
</comment>
<sequence>MAHQPLTRLLKLPEVCERRARGATSHYNDISRGLWTRPVKCGVRSSSWPEHEVEALIRARIAGKTDDEIRALVAKLEADRAKA</sequence>
<accession>A0ABN9KHV7</accession>
<dbReference type="EMBL" id="CAUDLI010000009">
    <property type="protein sequence ID" value="CAJ0896576.1"/>
    <property type="molecule type" value="Genomic_DNA"/>
</dbReference>
<protein>
    <recommendedName>
        <fullName evidence="3">Transcriptional regulator</fullName>
    </recommendedName>
</protein>
<name>A0ABN9KHV7_9RALS</name>
<dbReference type="Proteomes" id="UP001189792">
    <property type="component" value="Unassembled WGS sequence"/>
</dbReference>
<dbReference type="RefSeq" id="WP_316887432.1">
    <property type="nucleotide sequence ID" value="NZ_CAUDLI010000009.1"/>
</dbReference>
<evidence type="ECO:0008006" key="3">
    <source>
        <dbReference type="Google" id="ProtNLM"/>
    </source>
</evidence>